<dbReference type="EMBL" id="JBGBPQ010000006">
    <property type="protein sequence ID" value="KAL1523489.1"/>
    <property type="molecule type" value="Genomic_DNA"/>
</dbReference>
<dbReference type="Proteomes" id="UP001515480">
    <property type="component" value="Unassembled WGS sequence"/>
</dbReference>
<proteinExistence type="predicted"/>
<feature type="transmembrane region" description="Helical" evidence="2">
    <location>
        <begin position="328"/>
        <end position="356"/>
    </location>
</feature>
<feature type="transmembrane region" description="Helical" evidence="2">
    <location>
        <begin position="392"/>
        <end position="413"/>
    </location>
</feature>
<feature type="transmembrane region" description="Helical" evidence="2">
    <location>
        <begin position="299"/>
        <end position="321"/>
    </location>
</feature>
<evidence type="ECO:0000256" key="1">
    <source>
        <dbReference type="SAM" id="MobiDB-lite"/>
    </source>
</evidence>
<organism evidence="3 4">
    <name type="scientific">Prymnesium parvum</name>
    <name type="common">Toxic golden alga</name>
    <dbReference type="NCBI Taxonomy" id="97485"/>
    <lineage>
        <taxon>Eukaryota</taxon>
        <taxon>Haptista</taxon>
        <taxon>Haptophyta</taxon>
        <taxon>Prymnesiophyceae</taxon>
        <taxon>Prymnesiales</taxon>
        <taxon>Prymnesiaceae</taxon>
        <taxon>Prymnesium</taxon>
    </lineage>
</organism>
<feature type="transmembrane region" description="Helical" evidence="2">
    <location>
        <begin position="47"/>
        <end position="66"/>
    </location>
</feature>
<keyword evidence="4" id="KW-1185">Reference proteome</keyword>
<feature type="transmembrane region" description="Helical" evidence="2">
    <location>
        <begin position="78"/>
        <end position="95"/>
    </location>
</feature>
<feature type="region of interest" description="Disordered" evidence="1">
    <location>
        <begin position="557"/>
        <end position="601"/>
    </location>
</feature>
<accession>A0AB34JP77</accession>
<feature type="transmembrane region" description="Helical" evidence="2">
    <location>
        <begin position="107"/>
        <end position="127"/>
    </location>
</feature>
<feature type="transmembrane region" description="Helical" evidence="2">
    <location>
        <begin position="201"/>
        <end position="223"/>
    </location>
</feature>
<keyword evidence="2" id="KW-0812">Transmembrane</keyword>
<dbReference type="AlphaFoldDB" id="A0AB34JP77"/>
<evidence type="ECO:0000313" key="3">
    <source>
        <dbReference type="EMBL" id="KAL1523489.1"/>
    </source>
</evidence>
<comment type="caution">
    <text evidence="3">The sequence shown here is derived from an EMBL/GenBank/DDBJ whole genome shotgun (WGS) entry which is preliminary data.</text>
</comment>
<feature type="transmembrane region" description="Helical" evidence="2">
    <location>
        <begin position="492"/>
        <end position="511"/>
    </location>
</feature>
<evidence type="ECO:0000256" key="2">
    <source>
        <dbReference type="SAM" id="Phobius"/>
    </source>
</evidence>
<evidence type="ECO:0008006" key="5">
    <source>
        <dbReference type="Google" id="ProtNLM"/>
    </source>
</evidence>
<evidence type="ECO:0000313" key="4">
    <source>
        <dbReference type="Proteomes" id="UP001515480"/>
    </source>
</evidence>
<feature type="transmembrane region" description="Helical" evidence="2">
    <location>
        <begin position="429"/>
        <end position="448"/>
    </location>
</feature>
<keyword evidence="2" id="KW-1133">Transmembrane helix</keyword>
<feature type="transmembrane region" description="Helical" evidence="2">
    <location>
        <begin position="454"/>
        <end position="471"/>
    </location>
</feature>
<sequence>MRLSLRAAPPGVSCCACRPRAASSAVVWSLVYLANGLILGVGFANHSTAACGAAFVATAIALVIHLVRASLTRQLHPLRLIVGFNVVVLAAASLSRERLSTQALSSIVVGIPLLSYYGFWGAALVLAPPRADEALKPPKELRECHPFNQLTVGVVLLVEFVQFNFLAFNPALGAWQEVHSLTESYRSVFLEVSEVQFDELLWVYCALALGWIIFAILVILILARWSDHTVLARLPTGGPDFSGLIGEEQEGPMPLHGPPVWRVMIFIGYWGRSAILLHRQRLVRWKTAAWHVAWGTRNLSPAPLALLGMVALVFMSGFFVFGTALATFMLMAAITLCCLAGLALCGAFAFITLFHFPIVMNIFASLHCTYDSAGEAGTMQRMPSQACWHGRHWHFVLVAVPILLVIYPLMIYFERKRLSGAEVSHHVHFTARILIGKLALSAASTLLVRESPSIYLLFCVGMLTFFLHVNNQREQDDQPASCNVRSVRLSRSMLITCALWTCCVTLGSQVLEVPEYALLSALGGLWLLTCMFFGALIVFPQHEPQYLSSDAHVSASVPLPRSSKGKETSTPQQKGTGSGGLPAQTPSVRDTPPSPRGMYATHISSGDRAAIRKEAGGSVTSPPVAAASRGMGGRGLQNASLLRMPAHASKAICFGSPEVVGSSTRTVRLPSALAARSRVTFFGYDDGFESVSNFDSEEADRSADACDLLPIVMATQRSSGFGQQLLNVSGGGVLSPIKRSRKDDELRPLDTIVSFNGVTGLGAAEIAERLEADSGPIELVVQRAQLRGGGTKRGPPIGSLGDMHILSCTDDKRAEVLAEIQHCAVLPVIVNAMEVGFPDVLDTNSSFIMN</sequence>
<reference evidence="3 4" key="1">
    <citation type="journal article" date="2024" name="Science">
        <title>Giant polyketide synthase enzymes in the biosynthesis of giant marine polyether toxins.</title>
        <authorList>
            <person name="Fallon T.R."/>
            <person name="Shende V.V."/>
            <person name="Wierzbicki I.H."/>
            <person name="Pendleton A.L."/>
            <person name="Watervoot N.F."/>
            <person name="Auber R.P."/>
            <person name="Gonzalez D.J."/>
            <person name="Wisecaver J.H."/>
            <person name="Moore B.S."/>
        </authorList>
    </citation>
    <scope>NUCLEOTIDE SEQUENCE [LARGE SCALE GENOMIC DNA]</scope>
    <source>
        <strain evidence="3 4">12B1</strain>
    </source>
</reference>
<gene>
    <name evidence="3" type="ORF">AB1Y20_018427</name>
</gene>
<feature type="transmembrane region" description="Helical" evidence="2">
    <location>
        <begin position="21"/>
        <end position="41"/>
    </location>
</feature>
<name>A0AB34JP77_PRYPA</name>
<feature type="transmembrane region" description="Helical" evidence="2">
    <location>
        <begin position="517"/>
        <end position="539"/>
    </location>
</feature>
<keyword evidence="2" id="KW-0472">Membrane</keyword>
<protein>
    <recommendedName>
        <fullName evidence="5">PDZ domain-containing protein</fullName>
    </recommendedName>
</protein>